<dbReference type="EMBL" id="JAPUUL010001263">
    <property type="protein sequence ID" value="KAJ8127889.1"/>
    <property type="molecule type" value="Genomic_DNA"/>
</dbReference>
<accession>A0ACC2JKJ4</accession>
<keyword evidence="2" id="KW-1185">Reference proteome</keyword>
<reference evidence="1" key="1">
    <citation type="submission" date="2022-12" db="EMBL/GenBank/DDBJ databases">
        <title>Genome Sequence of Lasiodiplodia mahajangana.</title>
        <authorList>
            <person name="Buettner E."/>
        </authorList>
    </citation>
    <scope>NUCLEOTIDE SEQUENCE</scope>
    <source>
        <strain evidence="1">VT137</strain>
    </source>
</reference>
<evidence type="ECO:0000313" key="2">
    <source>
        <dbReference type="Proteomes" id="UP001153332"/>
    </source>
</evidence>
<name>A0ACC2JKJ4_9PEZI</name>
<comment type="caution">
    <text evidence="1">The sequence shown here is derived from an EMBL/GenBank/DDBJ whole genome shotgun (WGS) entry which is preliminary data.</text>
</comment>
<evidence type="ECO:0000313" key="1">
    <source>
        <dbReference type="EMBL" id="KAJ8127889.1"/>
    </source>
</evidence>
<gene>
    <name evidence="1" type="ORF">O1611_g5748</name>
</gene>
<organism evidence="1 2">
    <name type="scientific">Lasiodiplodia mahajangana</name>
    <dbReference type="NCBI Taxonomy" id="1108764"/>
    <lineage>
        <taxon>Eukaryota</taxon>
        <taxon>Fungi</taxon>
        <taxon>Dikarya</taxon>
        <taxon>Ascomycota</taxon>
        <taxon>Pezizomycotina</taxon>
        <taxon>Dothideomycetes</taxon>
        <taxon>Dothideomycetes incertae sedis</taxon>
        <taxon>Botryosphaeriales</taxon>
        <taxon>Botryosphaeriaceae</taxon>
        <taxon>Lasiodiplodia</taxon>
    </lineage>
</organism>
<proteinExistence type="predicted"/>
<protein>
    <submittedName>
        <fullName evidence="1">Uncharacterized protein</fullName>
    </submittedName>
</protein>
<sequence length="413" mass="45192">MSTHILPPASPGHTGRQGWSNHDEAELAIPSSQQGEASAQPPLGFPHLVEGPTVWSGEKRISLASQILEISPTDVMEIKQAIKHFLGLELDGSDVTCDNFPLPVLGPRLKNYATDIHRGSGLCIVRGLNPSAYSVEDNTIIFLGLASYIGEERGVQSSKGEMLTHVYESATWTVPRERRHGIHTNGSLPFHNDMGCEILAMHIRSCAAQGGGTYVASAAAVYNAMMKANPWAVHTLAKYNWPIQVSRRGASPFVLGPLLGFHLGNLIISVDPSRIGPQPGVAGGRIPDLSPAQKRALAILQITAATHQVRLPTRQGDMVFINNWGVLHARDSYQDDDTVSRHIVRLWLRNSELGWAIPDSMKTPWEASFGLKARKIVNRQYAVEPMPEYMEPKFSNGSAAFIMEESDEEETVS</sequence>
<dbReference type="Proteomes" id="UP001153332">
    <property type="component" value="Unassembled WGS sequence"/>
</dbReference>